<dbReference type="GeneID" id="104772424"/>
<name>A0ABM0Y4I6_CAMSA</name>
<feature type="compositionally biased region" description="Low complexity" evidence="1">
    <location>
        <begin position="252"/>
        <end position="279"/>
    </location>
</feature>
<keyword evidence="3" id="KW-1185">Reference proteome</keyword>
<evidence type="ECO:0000313" key="5">
    <source>
        <dbReference type="RefSeq" id="XP_010495344.1"/>
    </source>
</evidence>
<evidence type="ECO:0000259" key="2">
    <source>
        <dbReference type="Pfam" id="PF22936"/>
    </source>
</evidence>
<organism evidence="3 4">
    <name type="scientific">Camelina sativa</name>
    <name type="common">False flax</name>
    <name type="synonym">Myagrum sativum</name>
    <dbReference type="NCBI Taxonomy" id="90675"/>
    <lineage>
        <taxon>Eukaryota</taxon>
        <taxon>Viridiplantae</taxon>
        <taxon>Streptophyta</taxon>
        <taxon>Embryophyta</taxon>
        <taxon>Tracheophyta</taxon>
        <taxon>Spermatophyta</taxon>
        <taxon>Magnoliopsida</taxon>
        <taxon>eudicotyledons</taxon>
        <taxon>Gunneridae</taxon>
        <taxon>Pentapetalae</taxon>
        <taxon>rosids</taxon>
        <taxon>malvids</taxon>
        <taxon>Brassicales</taxon>
        <taxon>Brassicaceae</taxon>
        <taxon>Camelineae</taxon>
        <taxon>Camelina</taxon>
    </lineage>
</organism>
<dbReference type="Pfam" id="PF14223">
    <property type="entry name" value="Retrotran_gag_2"/>
    <property type="match status" value="1"/>
</dbReference>
<dbReference type="RefSeq" id="XP_010495344.1">
    <property type="nucleotide sequence ID" value="XM_010497042.1"/>
</dbReference>
<gene>
    <name evidence="4" type="primary">LOC104772424</name>
    <name evidence="5" type="synonym">LOC104772425</name>
</gene>
<evidence type="ECO:0000256" key="1">
    <source>
        <dbReference type="SAM" id="MobiDB-lite"/>
    </source>
</evidence>
<dbReference type="RefSeq" id="XP_010495343.1">
    <property type="nucleotide sequence ID" value="XM_010497041.1"/>
</dbReference>
<reference evidence="4 5" key="3">
    <citation type="submission" date="2025-05" db="UniProtKB">
        <authorList>
            <consortium name="RefSeq"/>
        </authorList>
    </citation>
    <scope>IDENTIFICATION</scope>
    <source>
        <tissue evidence="4 5">Leaf</tissue>
    </source>
</reference>
<feature type="domain" description="Retrovirus-related Pol polyprotein from transposon TNT 1-94-like beta-barrel" evidence="2">
    <location>
        <begin position="332"/>
        <end position="409"/>
    </location>
</feature>
<dbReference type="GeneID" id="104772425"/>
<proteinExistence type="predicted"/>
<feature type="region of interest" description="Disordered" evidence="1">
    <location>
        <begin position="232"/>
        <end position="285"/>
    </location>
</feature>
<dbReference type="PANTHER" id="PTHR47481:SF10">
    <property type="entry name" value="COPIA-LIKE POLYPROTEIN_RETROTRANSPOSON"/>
    <property type="match status" value="1"/>
</dbReference>
<sequence length="443" mass="49455">MDRTIEPYSSSSLHISNCVTIKLTEQNYFIWKSQFESFLRTQSLLGFVNGAAKPPSEKIPIRNNNNGKVEDILNPDFESWSRSDQVVKAWLLGSMTENVLRLVIGSVTAQEVWDTLISHFNRTSSSRLFELQRRLQNAEKLDKSMSDYLRGIKDICDQLASIGDPISEKMKIFAALRGLSREYEPIITVIEDSMDRSPAPTYDNVISRLTGYDDRIQGYSASADISPHLAFHTSRSSGYQHRGRGNRGRGRGSYSTRGRGFQQQFSSTTSSRPSTNNSSEKPVRQICGKRGHNAFECWFRFDEEYQQPAQPAISASAFLALHIPDVTEDNSWYPDSAATAHITSSTQRLQQAQPYHGSDMVMASDGNFLPITHVGSANLPSMSGNIPLKDVLVCPEIAKSLLSVSKLTKDYPCAITFDDLDVVIKDKASLKVLTKGKENNGLY</sequence>
<protein>
    <submittedName>
        <fullName evidence="4">Uncharacterized protein LOC104772424</fullName>
    </submittedName>
    <submittedName>
        <fullName evidence="5">Uncharacterized protein LOC104772425</fullName>
    </submittedName>
</protein>
<evidence type="ECO:0000313" key="3">
    <source>
        <dbReference type="Proteomes" id="UP000694864"/>
    </source>
</evidence>
<feature type="compositionally biased region" description="Basic residues" evidence="1">
    <location>
        <begin position="241"/>
        <end position="250"/>
    </location>
</feature>
<evidence type="ECO:0000313" key="4">
    <source>
        <dbReference type="RefSeq" id="XP_010495343.1"/>
    </source>
</evidence>
<dbReference type="InterPro" id="IPR054722">
    <property type="entry name" value="PolX-like_BBD"/>
</dbReference>
<dbReference type="Proteomes" id="UP000694864">
    <property type="component" value="Chromosome 20"/>
</dbReference>
<dbReference type="PANTHER" id="PTHR47481">
    <property type="match status" value="1"/>
</dbReference>
<accession>A0ABM0Y4I6</accession>
<reference evidence="3" key="1">
    <citation type="journal article" date="1997" name="Nucleic Acids Res.">
        <title>tRNAscan-SE: a program for improved detection of transfer RNA genes in genomic sequence.</title>
        <authorList>
            <person name="Lowe T.M."/>
            <person name="Eddy S.R."/>
        </authorList>
    </citation>
    <scope>NUCLEOTIDE SEQUENCE [LARGE SCALE GENOMIC DNA]</scope>
    <source>
        <strain evidence="3">r\DH55</strain>
    </source>
</reference>
<reference evidence="3" key="2">
    <citation type="journal article" date="2014" name="Nat. Commun.">
        <title>The emerging biofuel crop Camelina sativa retains a highly undifferentiated hexaploid genome structure.</title>
        <authorList>
            <person name="Kagale S."/>
            <person name="Koh C."/>
            <person name="Nixon J."/>
            <person name="Bollina V."/>
            <person name="Clarke W.E."/>
            <person name="Tuteja R."/>
            <person name="Spillane C."/>
            <person name="Robinson S.J."/>
            <person name="Links M.G."/>
            <person name="Clarke C."/>
            <person name="Higgins E.E."/>
            <person name="Huebert T."/>
            <person name="Sharpe A.G."/>
            <person name="Parkin I.A."/>
        </authorList>
    </citation>
    <scope>NUCLEOTIDE SEQUENCE [LARGE SCALE GENOMIC DNA]</scope>
    <source>
        <strain evidence="3">r\DH55</strain>
    </source>
</reference>
<dbReference type="Pfam" id="PF22936">
    <property type="entry name" value="Pol_BBD"/>
    <property type="match status" value="1"/>
</dbReference>